<dbReference type="AlphaFoldDB" id="A0A8X6X9I6"/>
<gene>
    <name evidence="1" type="primary">AVEN_10415_1</name>
    <name evidence="1" type="ORF">TNIN_461501</name>
</gene>
<proteinExistence type="predicted"/>
<evidence type="ECO:0000313" key="2">
    <source>
        <dbReference type="Proteomes" id="UP000886998"/>
    </source>
</evidence>
<protein>
    <submittedName>
        <fullName evidence="1">Uncharacterized protein</fullName>
    </submittedName>
</protein>
<dbReference type="OrthoDB" id="6431905at2759"/>
<dbReference type="EMBL" id="BMAV01006491">
    <property type="protein sequence ID" value="GFY48479.1"/>
    <property type="molecule type" value="Genomic_DNA"/>
</dbReference>
<organism evidence="1 2">
    <name type="scientific">Trichonephila inaurata madagascariensis</name>
    <dbReference type="NCBI Taxonomy" id="2747483"/>
    <lineage>
        <taxon>Eukaryota</taxon>
        <taxon>Metazoa</taxon>
        <taxon>Ecdysozoa</taxon>
        <taxon>Arthropoda</taxon>
        <taxon>Chelicerata</taxon>
        <taxon>Arachnida</taxon>
        <taxon>Araneae</taxon>
        <taxon>Araneomorphae</taxon>
        <taxon>Entelegynae</taxon>
        <taxon>Araneoidea</taxon>
        <taxon>Nephilidae</taxon>
        <taxon>Trichonephila</taxon>
        <taxon>Trichonephila inaurata</taxon>
    </lineage>
</organism>
<sequence length="126" mass="14654">MYLCKISHLKDKNTYNKNIVGCFCKVIDNADVRAIVSMYHFSYLSPFNLFRTALINLQELLKLPVPRNVQYVFRKTDQRGFRDVLRDIKGRGIYSIVVDTKPDNLPHLLKAVSQPFLTHKENAVVR</sequence>
<dbReference type="Gene3D" id="3.40.50.2300">
    <property type="match status" value="1"/>
</dbReference>
<keyword evidence="2" id="KW-1185">Reference proteome</keyword>
<evidence type="ECO:0000313" key="1">
    <source>
        <dbReference type="EMBL" id="GFY48479.1"/>
    </source>
</evidence>
<name>A0A8X6X9I6_9ARAC</name>
<dbReference type="Proteomes" id="UP000886998">
    <property type="component" value="Unassembled WGS sequence"/>
</dbReference>
<comment type="caution">
    <text evidence="1">The sequence shown here is derived from an EMBL/GenBank/DDBJ whole genome shotgun (WGS) entry which is preliminary data.</text>
</comment>
<accession>A0A8X6X9I6</accession>
<reference evidence="1" key="1">
    <citation type="submission" date="2020-08" db="EMBL/GenBank/DDBJ databases">
        <title>Multicomponent nature underlies the extraordinary mechanical properties of spider dragline silk.</title>
        <authorList>
            <person name="Kono N."/>
            <person name="Nakamura H."/>
            <person name="Mori M."/>
            <person name="Yoshida Y."/>
            <person name="Ohtoshi R."/>
            <person name="Malay A.D."/>
            <person name="Moran D.A.P."/>
            <person name="Tomita M."/>
            <person name="Numata K."/>
            <person name="Arakawa K."/>
        </authorList>
    </citation>
    <scope>NUCLEOTIDE SEQUENCE</scope>
</reference>